<dbReference type="EMBL" id="BAABLO010000004">
    <property type="protein sequence ID" value="GAA4716258.1"/>
    <property type="molecule type" value="Genomic_DNA"/>
</dbReference>
<proteinExistence type="predicted"/>
<dbReference type="Proteomes" id="UP001500556">
    <property type="component" value="Unassembled WGS sequence"/>
</dbReference>
<reference evidence="2" key="1">
    <citation type="journal article" date="2019" name="Int. J. Syst. Evol. Microbiol.">
        <title>The Global Catalogue of Microorganisms (GCM) 10K type strain sequencing project: providing services to taxonomists for standard genome sequencing and annotation.</title>
        <authorList>
            <consortium name="The Broad Institute Genomics Platform"/>
            <consortium name="The Broad Institute Genome Sequencing Center for Infectious Disease"/>
            <person name="Wu L."/>
            <person name="Ma J."/>
        </authorList>
    </citation>
    <scope>NUCLEOTIDE SEQUENCE [LARGE SCALE GENOMIC DNA]</scope>
    <source>
        <strain evidence="2">JCM 18961</strain>
    </source>
</reference>
<sequence>MRELAATGWVAITTLCGGSASLPKFDPLVTDTPPSCSAAVVPRAARTNS</sequence>
<name>A0ABP8XYF7_9MICO</name>
<protein>
    <submittedName>
        <fullName evidence="1">Uncharacterized protein</fullName>
    </submittedName>
</protein>
<comment type="caution">
    <text evidence="1">The sequence shown here is derived from an EMBL/GenBank/DDBJ whole genome shotgun (WGS) entry which is preliminary data.</text>
</comment>
<gene>
    <name evidence="1" type="ORF">GCM10025782_11510</name>
</gene>
<keyword evidence="2" id="KW-1185">Reference proteome</keyword>
<organism evidence="1 2">
    <name type="scientific">Pedococcus ginsenosidimutans</name>
    <dbReference type="NCBI Taxonomy" id="490570"/>
    <lineage>
        <taxon>Bacteria</taxon>
        <taxon>Bacillati</taxon>
        <taxon>Actinomycetota</taxon>
        <taxon>Actinomycetes</taxon>
        <taxon>Micrococcales</taxon>
        <taxon>Intrasporangiaceae</taxon>
        <taxon>Pedococcus</taxon>
    </lineage>
</organism>
<evidence type="ECO:0000313" key="1">
    <source>
        <dbReference type="EMBL" id="GAA4716258.1"/>
    </source>
</evidence>
<accession>A0ABP8XYF7</accession>
<evidence type="ECO:0000313" key="2">
    <source>
        <dbReference type="Proteomes" id="UP001500556"/>
    </source>
</evidence>